<gene>
    <name evidence="1" type="ORF">GCM10009039_32270</name>
</gene>
<organism evidence="1 2">
    <name type="scientific">Halocalculus aciditolerans</name>
    <dbReference type="NCBI Taxonomy" id="1383812"/>
    <lineage>
        <taxon>Archaea</taxon>
        <taxon>Methanobacteriati</taxon>
        <taxon>Methanobacteriota</taxon>
        <taxon>Stenosarchaea group</taxon>
        <taxon>Halobacteria</taxon>
        <taxon>Halobacteriales</taxon>
        <taxon>Halobacteriaceae</taxon>
        <taxon>Halocalculus</taxon>
    </lineage>
</organism>
<name>A0A830FMY6_9EURY</name>
<dbReference type="EMBL" id="BMPG01000006">
    <property type="protein sequence ID" value="GGL71732.1"/>
    <property type="molecule type" value="Genomic_DNA"/>
</dbReference>
<evidence type="ECO:0000313" key="1">
    <source>
        <dbReference type="EMBL" id="GGL71732.1"/>
    </source>
</evidence>
<comment type="caution">
    <text evidence="1">The sequence shown here is derived from an EMBL/GenBank/DDBJ whole genome shotgun (WGS) entry which is preliminary data.</text>
</comment>
<accession>A0A830FMY6</accession>
<evidence type="ECO:0000313" key="2">
    <source>
        <dbReference type="Proteomes" id="UP000607197"/>
    </source>
</evidence>
<keyword evidence="2" id="KW-1185">Reference proteome</keyword>
<dbReference type="AlphaFoldDB" id="A0A830FMY6"/>
<dbReference type="Proteomes" id="UP000607197">
    <property type="component" value="Unassembled WGS sequence"/>
</dbReference>
<reference evidence="1" key="2">
    <citation type="submission" date="2020-09" db="EMBL/GenBank/DDBJ databases">
        <authorList>
            <person name="Sun Q."/>
            <person name="Ohkuma M."/>
        </authorList>
    </citation>
    <scope>NUCLEOTIDE SEQUENCE</scope>
    <source>
        <strain evidence="1">JCM 19596</strain>
    </source>
</reference>
<protein>
    <submittedName>
        <fullName evidence="1">Uncharacterized protein</fullName>
    </submittedName>
</protein>
<sequence length="67" mass="7613">MYRTLKPSRSRDQYVPATSQSLNRKFRGSEDRLIISRVGAAAVFDSVDFEYECVVIEDARESVLPDA</sequence>
<proteinExistence type="predicted"/>
<reference evidence="1" key="1">
    <citation type="journal article" date="2014" name="Int. J. Syst. Evol. Microbiol.">
        <title>Complete genome sequence of Corynebacterium casei LMG S-19264T (=DSM 44701T), isolated from a smear-ripened cheese.</title>
        <authorList>
            <consortium name="US DOE Joint Genome Institute (JGI-PGF)"/>
            <person name="Walter F."/>
            <person name="Albersmeier A."/>
            <person name="Kalinowski J."/>
            <person name="Ruckert C."/>
        </authorList>
    </citation>
    <scope>NUCLEOTIDE SEQUENCE</scope>
    <source>
        <strain evidence="1">JCM 19596</strain>
    </source>
</reference>